<keyword evidence="2" id="KW-0805">Transcription regulation</keyword>
<protein>
    <recommendedName>
        <fullName evidence="6">SGF29 C-terminal domain-containing protein</fullName>
    </recommendedName>
</protein>
<dbReference type="Gene3D" id="2.30.30.140">
    <property type="match status" value="2"/>
</dbReference>
<dbReference type="PANTHER" id="PTHR21539">
    <property type="entry name" value="SAGA-ASSOCIATED FACTOR 29"/>
    <property type="match status" value="1"/>
</dbReference>
<proteinExistence type="predicted"/>
<sequence length="305" mass="34755">MSSPEVSGILENSKELDRIRKEQEEVLVEINKMHKKLQATPEVVEKPGDNSLSRLKVLYTLAKDLSESEITISSMLLNQLDHLVPSGPPGQLRRRLEGNDPKRKRMKTDSDISRISNNVRSQLEACANLKGEQVAARVRLDEADKDEWFVVKVLHFDKETREFEVLDEEPGDDDEGGGQRKYKLPMSRIIPFPKRNDLSNVQDFPTGSQVLAVYPGTTALYKATVVNGHRKILILPFENACEFCMNLTTCCNFAYCGLLSIVPKYFQRKTDDYLLEFDDDEENGSLPKRTVHFQKVVPLPEESRQ</sequence>
<feature type="region of interest" description="Disordered" evidence="5">
    <location>
        <begin position="83"/>
        <end position="110"/>
    </location>
</feature>
<evidence type="ECO:0000256" key="2">
    <source>
        <dbReference type="ARBA" id="ARBA00023015"/>
    </source>
</evidence>
<feature type="compositionally biased region" description="Basic and acidic residues" evidence="5">
    <location>
        <begin position="94"/>
        <end position="110"/>
    </location>
</feature>
<dbReference type="EnsemblPlants" id="QL05p032480:mrna">
    <property type="protein sequence ID" value="QL05p032480:mrna"/>
    <property type="gene ID" value="QL05p032480"/>
</dbReference>
<reference evidence="7 8" key="1">
    <citation type="journal article" date="2016" name="G3 (Bethesda)">
        <title>First Draft Assembly and Annotation of the Genome of a California Endemic Oak Quercus lobata Nee (Fagaceae).</title>
        <authorList>
            <person name="Sork V.L."/>
            <person name="Fitz-Gibbon S.T."/>
            <person name="Puiu D."/>
            <person name="Crepeau M."/>
            <person name="Gugger P.F."/>
            <person name="Sherman R."/>
            <person name="Stevens K."/>
            <person name="Langley C.H."/>
            <person name="Pellegrini M."/>
            <person name="Salzberg S.L."/>
        </authorList>
    </citation>
    <scope>NUCLEOTIDE SEQUENCE [LARGE SCALE GENOMIC DNA]</scope>
    <source>
        <strain evidence="8">cv. SW786</strain>
    </source>
</reference>
<evidence type="ECO:0000259" key="6">
    <source>
        <dbReference type="PROSITE" id="PS51518"/>
    </source>
</evidence>
<dbReference type="InterPro" id="IPR010750">
    <property type="entry name" value="SGF29_tudor-like_dom"/>
</dbReference>
<dbReference type="Proteomes" id="UP000594261">
    <property type="component" value="Chromosome 5"/>
</dbReference>
<comment type="subcellular location">
    <subcellularLocation>
        <location evidence="1">Nucleus</location>
    </subcellularLocation>
</comment>
<evidence type="ECO:0000256" key="4">
    <source>
        <dbReference type="ARBA" id="ARBA00023242"/>
    </source>
</evidence>
<dbReference type="GO" id="GO:0005634">
    <property type="term" value="C:nucleus"/>
    <property type="evidence" value="ECO:0007669"/>
    <property type="project" value="UniProtKB-SubCell"/>
</dbReference>
<dbReference type="GO" id="GO:0000124">
    <property type="term" value="C:SAGA complex"/>
    <property type="evidence" value="ECO:0007669"/>
    <property type="project" value="InterPro"/>
</dbReference>
<dbReference type="EnsemblPlants" id="QL05p033603:mrna">
    <property type="protein sequence ID" value="QL05p033603:mrna"/>
    <property type="gene ID" value="QL05p033603"/>
</dbReference>
<dbReference type="FunCoup" id="A0A7N2LPD8">
    <property type="interactions" value="1807"/>
</dbReference>
<dbReference type="CDD" id="cd20394">
    <property type="entry name" value="Tudor_SGF29_rpt2"/>
    <property type="match status" value="1"/>
</dbReference>
<reference evidence="7" key="2">
    <citation type="submission" date="2021-01" db="UniProtKB">
        <authorList>
            <consortium name="EnsemblPlants"/>
        </authorList>
    </citation>
    <scope>IDENTIFICATION</scope>
</reference>
<dbReference type="InterPro" id="IPR047287">
    <property type="entry name" value="Tudor_SGF29_rpt2"/>
</dbReference>
<evidence type="ECO:0000256" key="3">
    <source>
        <dbReference type="ARBA" id="ARBA00023163"/>
    </source>
</evidence>
<dbReference type="Gramene" id="QL05p033603:mrna">
    <property type="protein sequence ID" value="QL05p033603:mrna"/>
    <property type="gene ID" value="QL05p033603"/>
</dbReference>
<dbReference type="EMBL" id="LRBV02000005">
    <property type="status" value="NOT_ANNOTATED_CDS"/>
    <property type="molecule type" value="Genomic_DNA"/>
</dbReference>
<keyword evidence="4" id="KW-0539">Nucleus</keyword>
<evidence type="ECO:0000256" key="1">
    <source>
        <dbReference type="ARBA" id="ARBA00004123"/>
    </source>
</evidence>
<dbReference type="Pfam" id="PF07039">
    <property type="entry name" value="SGF29_Tudor"/>
    <property type="match status" value="1"/>
</dbReference>
<accession>A0A7N2LPD8</accession>
<dbReference type="Gramene" id="QL05p032480:mrna">
    <property type="protein sequence ID" value="QL05p032480:mrna"/>
    <property type="gene ID" value="QL05p032480"/>
</dbReference>
<name>A0A7N2LPD8_QUELO</name>
<dbReference type="PROSITE" id="PS51518">
    <property type="entry name" value="SGF29_C"/>
    <property type="match status" value="1"/>
</dbReference>
<keyword evidence="8" id="KW-1185">Reference proteome</keyword>
<evidence type="ECO:0000256" key="5">
    <source>
        <dbReference type="SAM" id="MobiDB-lite"/>
    </source>
</evidence>
<dbReference type="InterPro" id="IPR037802">
    <property type="entry name" value="SGF29"/>
</dbReference>
<dbReference type="AlphaFoldDB" id="A0A7N2LPD8"/>
<evidence type="ECO:0000313" key="7">
    <source>
        <dbReference type="EnsemblPlants" id="QL05p033603:mrna"/>
    </source>
</evidence>
<dbReference type="CDD" id="cd20393">
    <property type="entry name" value="Tudor_SGF29_rpt1"/>
    <property type="match status" value="1"/>
</dbReference>
<keyword evidence="3" id="KW-0804">Transcription</keyword>
<dbReference type="FunFam" id="2.30.30.140:FF:000052">
    <property type="entry name" value="SAGA-associated factor 29 isoform X6"/>
    <property type="match status" value="1"/>
</dbReference>
<dbReference type="PANTHER" id="PTHR21539:SF0">
    <property type="entry name" value="SAGA-ASSOCIATED FACTOR 29"/>
    <property type="match status" value="1"/>
</dbReference>
<dbReference type="InParanoid" id="A0A7N2LPD8"/>
<evidence type="ECO:0000313" key="8">
    <source>
        <dbReference type="Proteomes" id="UP000594261"/>
    </source>
</evidence>
<feature type="domain" description="SGF29 C-terminal" evidence="6">
    <location>
        <begin position="124"/>
        <end position="305"/>
    </location>
</feature>
<organism evidence="7 8">
    <name type="scientific">Quercus lobata</name>
    <name type="common">Valley oak</name>
    <dbReference type="NCBI Taxonomy" id="97700"/>
    <lineage>
        <taxon>Eukaryota</taxon>
        <taxon>Viridiplantae</taxon>
        <taxon>Streptophyta</taxon>
        <taxon>Embryophyta</taxon>
        <taxon>Tracheophyta</taxon>
        <taxon>Spermatophyta</taxon>
        <taxon>Magnoliopsida</taxon>
        <taxon>eudicotyledons</taxon>
        <taxon>Gunneridae</taxon>
        <taxon>Pentapetalae</taxon>
        <taxon>rosids</taxon>
        <taxon>fabids</taxon>
        <taxon>Fagales</taxon>
        <taxon>Fagaceae</taxon>
        <taxon>Quercus</taxon>
    </lineage>
</organism>
<dbReference type="InterPro" id="IPR047288">
    <property type="entry name" value="Tudor_SGF29_rpt1"/>
</dbReference>
<dbReference type="OMA" id="EPTYIAK"/>